<protein>
    <recommendedName>
        <fullName evidence="2">Antitoxin</fullName>
    </recommendedName>
</protein>
<name>A0A240E8X8_9GAMM</name>
<dbReference type="InterPro" id="IPR036165">
    <property type="entry name" value="YefM-like_sf"/>
</dbReference>
<dbReference type="RefSeq" id="WP_213064420.1">
    <property type="nucleotide sequence ID" value="NZ_BAABHT010000009.1"/>
</dbReference>
<dbReference type="AlphaFoldDB" id="A0A240E8X8"/>
<accession>A0A240E8X8</accession>
<dbReference type="EMBL" id="OANT01000004">
    <property type="protein sequence ID" value="SNX44971.1"/>
    <property type="molecule type" value="Genomic_DNA"/>
</dbReference>
<evidence type="ECO:0000256" key="2">
    <source>
        <dbReference type="RuleBase" id="RU362080"/>
    </source>
</evidence>
<sequence length="81" mass="9234">MTTWALQDAKNRFSEVVRKALSEGEQEICVRGQPAVTIIATEELKQLRQQHTNLADFLLNSPLQGLDIPEREQDMGREIDL</sequence>
<keyword evidence="4" id="KW-1185">Reference proteome</keyword>
<evidence type="ECO:0000313" key="3">
    <source>
        <dbReference type="EMBL" id="SNX44971.1"/>
    </source>
</evidence>
<comment type="function">
    <text evidence="2">Antitoxin component of a type II toxin-antitoxin (TA) system.</text>
</comment>
<dbReference type="SUPFAM" id="SSF143120">
    <property type="entry name" value="YefM-like"/>
    <property type="match status" value="1"/>
</dbReference>
<gene>
    <name evidence="3" type="ORF">SAMN05421731_104338</name>
</gene>
<comment type="similarity">
    <text evidence="1 2">Belongs to the phD/YefM antitoxin family.</text>
</comment>
<dbReference type="Gene3D" id="3.40.1620.10">
    <property type="entry name" value="YefM-like domain"/>
    <property type="match status" value="1"/>
</dbReference>
<dbReference type="NCBIfam" id="TIGR01552">
    <property type="entry name" value="phd_fam"/>
    <property type="match status" value="1"/>
</dbReference>
<dbReference type="Proteomes" id="UP000219042">
    <property type="component" value="Unassembled WGS sequence"/>
</dbReference>
<evidence type="ECO:0000256" key="1">
    <source>
        <dbReference type="ARBA" id="ARBA00009981"/>
    </source>
</evidence>
<reference evidence="4" key="1">
    <citation type="submission" date="2016-09" db="EMBL/GenBank/DDBJ databases">
        <authorList>
            <person name="Varghese N."/>
            <person name="Submissions S."/>
        </authorList>
    </citation>
    <scope>NUCLEOTIDE SEQUENCE [LARGE SCALE GENOMIC DNA]</scope>
    <source>
        <strain evidence="4">ANC 4466</strain>
    </source>
</reference>
<dbReference type="InterPro" id="IPR006442">
    <property type="entry name" value="Antitoxin_Phd/YefM"/>
</dbReference>
<dbReference type="Pfam" id="PF02604">
    <property type="entry name" value="PhdYeFM_antitox"/>
    <property type="match status" value="1"/>
</dbReference>
<organism evidence="3 4">
    <name type="scientific">Acinetobacter puyangensis</name>
    <dbReference type="NCBI Taxonomy" id="1096779"/>
    <lineage>
        <taxon>Bacteria</taxon>
        <taxon>Pseudomonadati</taxon>
        <taxon>Pseudomonadota</taxon>
        <taxon>Gammaproteobacteria</taxon>
        <taxon>Moraxellales</taxon>
        <taxon>Moraxellaceae</taxon>
        <taxon>Acinetobacter</taxon>
    </lineage>
</organism>
<proteinExistence type="inferred from homology"/>
<evidence type="ECO:0000313" key="4">
    <source>
        <dbReference type="Proteomes" id="UP000219042"/>
    </source>
</evidence>